<gene>
    <name evidence="2" type="ORF">CEXT_789101</name>
</gene>
<feature type="region of interest" description="Disordered" evidence="1">
    <location>
        <begin position="32"/>
        <end position="52"/>
    </location>
</feature>
<protein>
    <submittedName>
        <fullName evidence="2">Uncharacterized protein</fullName>
    </submittedName>
</protein>
<sequence>MPLFYIQIANILETLPLFSAPVKLIQINSELKTPSTSPSAPKKPTNNSLKNGLELAGQEISSQIPLPQKITFEVVTTSNLRKLQVLQNKRSADFVDTLVF</sequence>
<organism evidence="2 3">
    <name type="scientific">Caerostris extrusa</name>
    <name type="common">Bark spider</name>
    <name type="synonym">Caerostris bankana</name>
    <dbReference type="NCBI Taxonomy" id="172846"/>
    <lineage>
        <taxon>Eukaryota</taxon>
        <taxon>Metazoa</taxon>
        <taxon>Ecdysozoa</taxon>
        <taxon>Arthropoda</taxon>
        <taxon>Chelicerata</taxon>
        <taxon>Arachnida</taxon>
        <taxon>Araneae</taxon>
        <taxon>Araneomorphae</taxon>
        <taxon>Entelegynae</taxon>
        <taxon>Araneoidea</taxon>
        <taxon>Araneidae</taxon>
        <taxon>Caerostris</taxon>
    </lineage>
</organism>
<evidence type="ECO:0000313" key="3">
    <source>
        <dbReference type="Proteomes" id="UP001054945"/>
    </source>
</evidence>
<dbReference type="AlphaFoldDB" id="A0AAV4TZB2"/>
<feature type="compositionally biased region" description="Low complexity" evidence="1">
    <location>
        <begin position="32"/>
        <end position="45"/>
    </location>
</feature>
<accession>A0AAV4TZB2</accession>
<reference evidence="2 3" key="1">
    <citation type="submission" date="2021-06" db="EMBL/GenBank/DDBJ databases">
        <title>Caerostris extrusa draft genome.</title>
        <authorList>
            <person name="Kono N."/>
            <person name="Arakawa K."/>
        </authorList>
    </citation>
    <scope>NUCLEOTIDE SEQUENCE [LARGE SCALE GENOMIC DNA]</scope>
</reference>
<dbReference type="Proteomes" id="UP001054945">
    <property type="component" value="Unassembled WGS sequence"/>
</dbReference>
<dbReference type="EMBL" id="BPLR01012042">
    <property type="protein sequence ID" value="GIY50887.1"/>
    <property type="molecule type" value="Genomic_DNA"/>
</dbReference>
<evidence type="ECO:0000256" key="1">
    <source>
        <dbReference type="SAM" id="MobiDB-lite"/>
    </source>
</evidence>
<comment type="caution">
    <text evidence="2">The sequence shown here is derived from an EMBL/GenBank/DDBJ whole genome shotgun (WGS) entry which is preliminary data.</text>
</comment>
<evidence type="ECO:0000313" key="2">
    <source>
        <dbReference type="EMBL" id="GIY50887.1"/>
    </source>
</evidence>
<keyword evidence="3" id="KW-1185">Reference proteome</keyword>
<name>A0AAV4TZB2_CAEEX</name>
<proteinExistence type="predicted"/>